<evidence type="ECO:0000259" key="4">
    <source>
        <dbReference type="PROSITE" id="PS51729"/>
    </source>
</evidence>
<dbReference type="InterPro" id="IPR031165">
    <property type="entry name" value="GNAT_YJDJ"/>
</dbReference>
<sequence length="117" mass="13299">MSCMLSARIIASRVSASRAYCTATIVKNDTKRKKFVIELGKNDEAYLQYSEDRKTNLIKFEHTFVPDAGKGKGLGKKLVESAFQYAIAQKMTVKLECDFAVKYFKDNESTYKSYVTK</sequence>
<dbReference type="SUPFAM" id="SSF55729">
    <property type="entry name" value="Acyl-CoA N-acyltransferases (Nat)"/>
    <property type="match status" value="1"/>
</dbReference>
<reference evidence="6" key="1">
    <citation type="submission" date="2013-09" db="EMBL/GenBank/DDBJ databases">
        <title>The Genome Sequence of Anopheles maculatus species B.</title>
        <authorList>
            <consortium name="The Broad Institute Genomics Platform"/>
            <person name="Neafsey D.E."/>
            <person name="Besansky N."/>
            <person name="Howell P."/>
            <person name="Walton C."/>
            <person name="Young S.K."/>
            <person name="Zeng Q."/>
            <person name="Gargeya S."/>
            <person name="Fitzgerald M."/>
            <person name="Haas B."/>
            <person name="Abouelleil A."/>
            <person name="Allen A.W."/>
            <person name="Alvarado L."/>
            <person name="Arachchi H.M."/>
            <person name="Berlin A.M."/>
            <person name="Chapman S.B."/>
            <person name="Gainer-Dewar J."/>
            <person name="Goldberg J."/>
            <person name="Griggs A."/>
            <person name="Gujja S."/>
            <person name="Hansen M."/>
            <person name="Howarth C."/>
            <person name="Imamovic A."/>
            <person name="Ireland A."/>
            <person name="Larimer J."/>
            <person name="McCowan C."/>
            <person name="Murphy C."/>
            <person name="Pearson M."/>
            <person name="Poon T.W."/>
            <person name="Priest M."/>
            <person name="Roberts A."/>
            <person name="Saif S."/>
            <person name="Shea T."/>
            <person name="Sisk P."/>
            <person name="Sykes S."/>
            <person name="Wortman J."/>
            <person name="Nusbaum C."/>
            <person name="Birren B."/>
        </authorList>
    </citation>
    <scope>NUCLEOTIDE SEQUENCE [LARGE SCALE GENOMIC DNA]</scope>
    <source>
        <strain evidence="6">maculatus3</strain>
    </source>
</reference>
<comment type="similarity">
    <text evidence="1">Belongs to the NATD1 family.</text>
</comment>
<dbReference type="PANTHER" id="PTHR31435:SF9">
    <property type="entry name" value="PROTEIN NATD1"/>
    <property type="match status" value="1"/>
</dbReference>
<keyword evidence="6" id="KW-1185">Reference proteome</keyword>
<name>A0A182SCP8_9DIPT</name>
<evidence type="ECO:0000313" key="5">
    <source>
        <dbReference type="EnsemblMetazoa" id="AMAM004135-PA"/>
    </source>
</evidence>
<protein>
    <recommendedName>
        <fullName evidence="2">Protein NATD1</fullName>
    </recommendedName>
    <alternativeName>
        <fullName evidence="3">N-acetyltransferase domain-containing protein 1</fullName>
    </alternativeName>
</protein>
<dbReference type="Pfam" id="PF14542">
    <property type="entry name" value="Acetyltransf_CG"/>
    <property type="match status" value="1"/>
</dbReference>
<dbReference type="EnsemblMetazoa" id="AMAM004135-RA">
    <property type="protein sequence ID" value="AMAM004135-PA"/>
    <property type="gene ID" value="AMAM004135"/>
</dbReference>
<dbReference type="InterPro" id="IPR016181">
    <property type="entry name" value="Acyl_CoA_acyltransferase"/>
</dbReference>
<dbReference type="VEuPathDB" id="VectorBase:AMAM004135"/>
<dbReference type="PROSITE" id="PS51729">
    <property type="entry name" value="GNAT_YJDJ"/>
    <property type="match status" value="1"/>
</dbReference>
<dbReference type="PANTHER" id="PTHR31435">
    <property type="entry name" value="PROTEIN NATD1"/>
    <property type="match status" value="1"/>
</dbReference>
<evidence type="ECO:0000256" key="2">
    <source>
        <dbReference type="ARBA" id="ARBA00020243"/>
    </source>
</evidence>
<feature type="domain" description="N-acetyltransferase" evidence="4">
    <location>
        <begin position="27"/>
        <end position="116"/>
    </location>
</feature>
<evidence type="ECO:0000256" key="1">
    <source>
        <dbReference type="ARBA" id="ARBA00006233"/>
    </source>
</evidence>
<evidence type="ECO:0000256" key="3">
    <source>
        <dbReference type="ARBA" id="ARBA00031876"/>
    </source>
</evidence>
<dbReference type="AlphaFoldDB" id="A0A182SCP8"/>
<dbReference type="InterPro" id="IPR045057">
    <property type="entry name" value="Gcn5-rel_NAT"/>
</dbReference>
<dbReference type="Gene3D" id="3.40.630.30">
    <property type="match status" value="1"/>
</dbReference>
<evidence type="ECO:0000313" key="6">
    <source>
        <dbReference type="Proteomes" id="UP000075901"/>
    </source>
</evidence>
<reference evidence="5" key="2">
    <citation type="submission" date="2020-05" db="UniProtKB">
        <authorList>
            <consortium name="EnsemblMetazoa"/>
        </authorList>
    </citation>
    <scope>IDENTIFICATION</scope>
    <source>
        <strain evidence="5">maculatus3</strain>
    </source>
</reference>
<organism evidence="5 6">
    <name type="scientific">Anopheles maculatus</name>
    <dbReference type="NCBI Taxonomy" id="74869"/>
    <lineage>
        <taxon>Eukaryota</taxon>
        <taxon>Metazoa</taxon>
        <taxon>Ecdysozoa</taxon>
        <taxon>Arthropoda</taxon>
        <taxon>Hexapoda</taxon>
        <taxon>Insecta</taxon>
        <taxon>Pterygota</taxon>
        <taxon>Neoptera</taxon>
        <taxon>Endopterygota</taxon>
        <taxon>Diptera</taxon>
        <taxon>Nematocera</taxon>
        <taxon>Culicoidea</taxon>
        <taxon>Culicidae</taxon>
        <taxon>Anophelinae</taxon>
        <taxon>Anopheles</taxon>
        <taxon>Anopheles maculatus group</taxon>
    </lineage>
</organism>
<proteinExistence type="inferred from homology"/>
<dbReference type="Proteomes" id="UP000075901">
    <property type="component" value="Unassembled WGS sequence"/>
</dbReference>
<accession>A0A182SCP8</accession>